<name>A0A7W3IRE4_9ACTN</name>
<proteinExistence type="predicted"/>
<protein>
    <submittedName>
        <fullName evidence="2">Uncharacterized protein</fullName>
    </submittedName>
</protein>
<feature type="transmembrane region" description="Helical" evidence="1">
    <location>
        <begin position="72"/>
        <end position="92"/>
    </location>
</feature>
<evidence type="ECO:0000313" key="3">
    <source>
        <dbReference type="Proteomes" id="UP000523079"/>
    </source>
</evidence>
<keyword evidence="1" id="KW-0472">Membrane</keyword>
<dbReference type="RefSeq" id="WP_182559421.1">
    <property type="nucleotide sequence ID" value="NZ_JACGWT010000002.1"/>
</dbReference>
<keyword evidence="1" id="KW-1133">Transmembrane helix</keyword>
<sequence length="105" mass="11259">MQPSVRSSPTRSCLLVAAVVTGVLALGSAVASAITHRIFDERLHRYATTVGLPSSYLETASYFDLASGATRVLAIFLAVVTVALLIALLLVWRAEVRKRYGRTPG</sequence>
<evidence type="ECO:0000256" key="1">
    <source>
        <dbReference type="SAM" id="Phobius"/>
    </source>
</evidence>
<comment type="caution">
    <text evidence="2">The sequence shown here is derived from an EMBL/GenBank/DDBJ whole genome shotgun (WGS) entry which is preliminary data.</text>
</comment>
<reference evidence="2 3" key="1">
    <citation type="submission" date="2020-07" db="EMBL/GenBank/DDBJ databases">
        <title>Sequencing the genomes of 1000 actinobacteria strains.</title>
        <authorList>
            <person name="Klenk H.-P."/>
        </authorList>
    </citation>
    <scope>NUCLEOTIDE SEQUENCE [LARGE SCALE GENOMIC DNA]</scope>
    <source>
        <strain evidence="2 3">DSM 100723</strain>
    </source>
</reference>
<keyword evidence="3" id="KW-1185">Reference proteome</keyword>
<accession>A0A7W3IRE4</accession>
<evidence type="ECO:0000313" key="2">
    <source>
        <dbReference type="EMBL" id="MBA8793871.1"/>
    </source>
</evidence>
<organism evidence="2 3">
    <name type="scientific">Microlunatus kandeliicorticis</name>
    <dbReference type="NCBI Taxonomy" id="1759536"/>
    <lineage>
        <taxon>Bacteria</taxon>
        <taxon>Bacillati</taxon>
        <taxon>Actinomycetota</taxon>
        <taxon>Actinomycetes</taxon>
        <taxon>Propionibacteriales</taxon>
        <taxon>Propionibacteriaceae</taxon>
        <taxon>Microlunatus</taxon>
    </lineage>
</organism>
<keyword evidence="1" id="KW-0812">Transmembrane</keyword>
<dbReference type="Proteomes" id="UP000523079">
    <property type="component" value="Unassembled WGS sequence"/>
</dbReference>
<dbReference type="AlphaFoldDB" id="A0A7W3IRE4"/>
<dbReference type="EMBL" id="JACGWT010000002">
    <property type="protein sequence ID" value="MBA8793871.1"/>
    <property type="molecule type" value="Genomic_DNA"/>
</dbReference>
<gene>
    <name evidence="2" type="ORF">FHX74_001476</name>
</gene>